<evidence type="ECO:0000313" key="3">
    <source>
        <dbReference type="Proteomes" id="UP000632766"/>
    </source>
</evidence>
<name>A0A8J7HPK0_9NOST</name>
<reference evidence="2 3" key="1">
    <citation type="journal article" date="2021" name="Int. J. Syst. Evol. Microbiol.">
        <title>Amazonocrinis nigriterrae gen. nov., sp. nov., Atlanticothrix silvestris gen. nov., sp. nov. and Dendronalium phyllosphericum gen. nov., sp. nov., nostocacean cyanobacteria from Brazilian environments.</title>
        <authorList>
            <person name="Alvarenga D.O."/>
            <person name="Andreote A.P.D."/>
            <person name="Branco L.H.Z."/>
            <person name="Delbaje E."/>
            <person name="Cruz R.B."/>
            <person name="Varani A.M."/>
            <person name="Fiore M.F."/>
        </authorList>
    </citation>
    <scope>NUCLEOTIDE SEQUENCE [LARGE SCALE GENOMIC DNA]</scope>
    <source>
        <strain evidence="2 3">CENA67</strain>
    </source>
</reference>
<dbReference type="InterPro" id="IPR025833">
    <property type="entry name" value="GDYXXLXY"/>
</dbReference>
<keyword evidence="3" id="KW-1185">Reference proteome</keyword>
<accession>A0A8J7HPK0</accession>
<dbReference type="RefSeq" id="WP_198125170.1">
    <property type="nucleotide sequence ID" value="NZ_JAECZC010000022.1"/>
</dbReference>
<protein>
    <submittedName>
        <fullName evidence="2">GDYXXLXY domain-containing protein</fullName>
    </submittedName>
</protein>
<gene>
    <name evidence="2" type="ORF">I8748_14010</name>
</gene>
<proteinExistence type="predicted"/>
<sequence>MKSESSESSKKGDSAESTKKIESSESSKNKSLSPEAEFSKKLTFRDYLIATEQKANQPLPFWRLLVPLLVQTGIILAVPTQAMYTNLTGKEVILQTVPVNSNNVLQDDSLTLDYNISRVSTLRRLPGWENLIRENRGNNRQLLPGTNLYVILQEQQSFSDGVPRAWRPVRVSSTMPTYLPSNQVALRGVYQDGLVNYGVETYNIAEEMRSQMSNDIARTVRQTRNGQQRPIVVKVKVDQQGNAVPMSLWVRDRNYRF</sequence>
<dbReference type="AlphaFoldDB" id="A0A8J7HPK0"/>
<dbReference type="Pfam" id="PF14345">
    <property type="entry name" value="GDYXXLXY"/>
    <property type="match status" value="1"/>
</dbReference>
<dbReference type="EMBL" id="JAECZC010000022">
    <property type="protein sequence ID" value="MBH8563287.1"/>
    <property type="molecule type" value="Genomic_DNA"/>
</dbReference>
<feature type="region of interest" description="Disordered" evidence="1">
    <location>
        <begin position="1"/>
        <end position="32"/>
    </location>
</feature>
<organism evidence="2 3">
    <name type="scientific">Amazonocrinis nigriterrae CENA67</name>
    <dbReference type="NCBI Taxonomy" id="2794033"/>
    <lineage>
        <taxon>Bacteria</taxon>
        <taxon>Bacillati</taxon>
        <taxon>Cyanobacteriota</taxon>
        <taxon>Cyanophyceae</taxon>
        <taxon>Nostocales</taxon>
        <taxon>Nostocaceae</taxon>
        <taxon>Amazonocrinis</taxon>
        <taxon>Amazonocrinis nigriterrae</taxon>
    </lineage>
</organism>
<comment type="caution">
    <text evidence="2">The sequence shown here is derived from an EMBL/GenBank/DDBJ whole genome shotgun (WGS) entry which is preliminary data.</text>
</comment>
<evidence type="ECO:0000313" key="2">
    <source>
        <dbReference type="EMBL" id="MBH8563287.1"/>
    </source>
</evidence>
<feature type="compositionally biased region" description="Basic and acidic residues" evidence="1">
    <location>
        <begin position="1"/>
        <end position="28"/>
    </location>
</feature>
<dbReference type="Proteomes" id="UP000632766">
    <property type="component" value="Unassembled WGS sequence"/>
</dbReference>
<evidence type="ECO:0000256" key="1">
    <source>
        <dbReference type="SAM" id="MobiDB-lite"/>
    </source>
</evidence>